<sequence>MKKYFLLLLILFPAVEISLFLISSKIIGILPTMLLIVLTSALGAYFARKQGIEAFQKVQRDLQYGKMPGGAIVDGFCILMGGLLLLIPGFLSDLLGALLLIPVTRKGIKPLFERWLRNMSNRNRYTIIR</sequence>
<protein>
    <submittedName>
        <fullName evidence="2">Membrane protein FxsA</fullName>
    </submittedName>
</protein>
<dbReference type="InterPro" id="IPR007313">
    <property type="entry name" value="FxsA"/>
</dbReference>
<keyword evidence="1" id="KW-0472">Membrane</keyword>
<name>A0A1L6ZGR0_BACIA</name>
<evidence type="ECO:0000313" key="2">
    <source>
        <dbReference type="EMBL" id="APT45721.1"/>
    </source>
</evidence>
<dbReference type="Proteomes" id="UP000185426">
    <property type="component" value="Chromosome"/>
</dbReference>
<dbReference type="EMBL" id="CP015607">
    <property type="protein sequence ID" value="APT45721.1"/>
    <property type="molecule type" value="Genomic_DNA"/>
</dbReference>
<dbReference type="RefSeq" id="WP_075622045.1">
    <property type="nucleotide sequence ID" value="NZ_CP015607.1"/>
</dbReference>
<dbReference type="AlphaFoldDB" id="A0A1L6ZGR0"/>
<keyword evidence="1" id="KW-1133">Transmembrane helix</keyword>
<dbReference type="GO" id="GO:0016020">
    <property type="term" value="C:membrane"/>
    <property type="evidence" value="ECO:0007669"/>
    <property type="project" value="InterPro"/>
</dbReference>
<feature type="transmembrane region" description="Helical" evidence="1">
    <location>
        <begin position="26"/>
        <end position="47"/>
    </location>
</feature>
<accession>A0A1L6ZGR0</accession>
<dbReference type="PANTHER" id="PTHR35335:SF1">
    <property type="entry name" value="UPF0716 PROTEIN FXSA"/>
    <property type="match status" value="1"/>
</dbReference>
<dbReference type="Pfam" id="PF04186">
    <property type="entry name" value="FxsA"/>
    <property type="match status" value="1"/>
</dbReference>
<proteinExistence type="predicted"/>
<evidence type="ECO:0000256" key="1">
    <source>
        <dbReference type="SAM" id="Phobius"/>
    </source>
</evidence>
<evidence type="ECO:0000313" key="3">
    <source>
        <dbReference type="Proteomes" id="UP000185426"/>
    </source>
</evidence>
<reference evidence="2 3" key="1">
    <citation type="submission" date="2016-05" db="EMBL/GenBank/DDBJ databases">
        <title>Complete Genome and Methylome Analysis of Psychrotrophic Bacterial Isolates from Antarctic Lake Untersee.</title>
        <authorList>
            <person name="Fomenkov A."/>
            <person name="Akimov V.N."/>
            <person name="Vasilyeva L.V."/>
            <person name="Andersen D."/>
            <person name="Vincze T."/>
            <person name="Roberts R.J."/>
        </authorList>
    </citation>
    <scope>NUCLEOTIDE SEQUENCE [LARGE SCALE GENOMIC DNA]</scope>
    <source>
        <strain evidence="2 3">U14-5</strain>
    </source>
</reference>
<feature type="transmembrane region" description="Helical" evidence="1">
    <location>
        <begin position="68"/>
        <end position="91"/>
    </location>
</feature>
<organism evidence="2 3">
    <name type="scientific">Bacillus safensis</name>
    <dbReference type="NCBI Taxonomy" id="561879"/>
    <lineage>
        <taxon>Bacteria</taxon>
        <taxon>Bacillati</taxon>
        <taxon>Bacillota</taxon>
        <taxon>Bacilli</taxon>
        <taxon>Bacillales</taxon>
        <taxon>Bacillaceae</taxon>
        <taxon>Bacillus</taxon>
    </lineage>
</organism>
<dbReference type="NCBIfam" id="NF008528">
    <property type="entry name" value="PRK11463.1-2"/>
    <property type="match status" value="1"/>
</dbReference>
<dbReference type="PANTHER" id="PTHR35335">
    <property type="entry name" value="UPF0716 PROTEIN FXSA"/>
    <property type="match status" value="1"/>
</dbReference>
<gene>
    <name evidence="2" type="ORF">BSA145_07295</name>
</gene>
<keyword evidence="1" id="KW-0812">Transmembrane</keyword>